<dbReference type="InterPro" id="IPR035940">
    <property type="entry name" value="CAP_sf"/>
</dbReference>
<dbReference type="PANTHER" id="PTHR31157">
    <property type="entry name" value="SCP DOMAIN-CONTAINING PROTEIN"/>
    <property type="match status" value="1"/>
</dbReference>
<reference evidence="3 4" key="1">
    <citation type="journal article" date="2015" name="Nature">
        <title>rRNA introns, odd ribosomes, and small enigmatic genomes across a large radiation of phyla.</title>
        <authorList>
            <person name="Brown C.T."/>
            <person name="Hug L.A."/>
            <person name="Thomas B.C."/>
            <person name="Sharon I."/>
            <person name="Castelle C.J."/>
            <person name="Singh A."/>
            <person name="Wilkins M.J."/>
            <person name="Williams K.H."/>
            <person name="Banfield J.F."/>
        </authorList>
    </citation>
    <scope>NUCLEOTIDE SEQUENCE [LARGE SCALE GENOMIC DNA]</scope>
</reference>
<organism evidence="3 4">
    <name type="scientific">Candidatus Gottesmanbacteria bacterium GW2011_GWA1_34_13</name>
    <dbReference type="NCBI Taxonomy" id="1618434"/>
    <lineage>
        <taxon>Bacteria</taxon>
        <taxon>Candidatus Gottesmaniibacteriota</taxon>
    </lineage>
</organism>
<keyword evidence="1" id="KW-0812">Transmembrane</keyword>
<evidence type="ECO:0000259" key="2">
    <source>
        <dbReference type="Pfam" id="PF00188"/>
    </source>
</evidence>
<dbReference type="Gene3D" id="3.40.33.10">
    <property type="entry name" value="CAP"/>
    <property type="match status" value="1"/>
</dbReference>
<dbReference type="EMBL" id="LBPN01000005">
    <property type="protein sequence ID" value="KKP59681.1"/>
    <property type="molecule type" value="Genomic_DNA"/>
</dbReference>
<gene>
    <name evidence="3" type="ORF">UR52_C0005G0005</name>
</gene>
<evidence type="ECO:0000313" key="4">
    <source>
        <dbReference type="Proteomes" id="UP000034176"/>
    </source>
</evidence>
<feature type="transmembrane region" description="Helical" evidence="1">
    <location>
        <begin position="21"/>
        <end position="41"/>
    </location>
</feature>
<keyword evidence="1" id="KW-1133">Transmembrane helix</keyword>
<sequence>MINFFKHLFIPHHTNNFKAKLLHADFLAVYVLIFFIFSLSVRTISKINPNILGFATDIQTDKLLILTNQKRAESGLNPLALDNRLSTAAMQKAADMFANNYWAHNSPQGKTPWDFINGSGYVYTVAGENLAKNFADSDGVVQAWMNSATHKENILRSEYSDVGFAVVNGTLNGEETTLVVQMFGNKLSAPEIAQAPVAKTTEIIPPTQAKADEVSLGTQYLSEENIYNKISTIGSVPTPPKPVEILPIAGSVVKSPIFDIGKISKTLTLAIASILMIILAVDAVFVWKKKVVRVGGKNLAHLLFLFLITGFIWFMSFGSII</sequence>
<feature type="transmembrane region" description="Helical" evidence="1">
    <location>
        <begin position="299"/>
        <end position="320"/>
    </location>
</feature>
<dbReference type="SUPFAM" id="SSF55797">
    <property type="entry name" value="PR-1-like"/>
    <property type="match status" value="1"/>
</dbReference>
<dbReference type="AlphaFoldDB" id="A0A0G0B7J5"/>
<protein>
    <recommendedName>
        <fullName evidence="2">SCP domain-containing protein</fullName>
    </recommendedName>
</protein>
<dbReference type="Proteomes" id="UP000034176">
    <property type="component" value="Unassembled WGS sequence"/>
</dbReference>
<dbReference type="STRING" id="1618434.UR52_C0005G0005"/>
<keyword evidence="1" id="KW-0472">Membrane</keyword>
<proteinExistence type="predicted"/>
<evidence type="ECO:0000256" key="1">
    <source>
        <dbReference type="SAM" id="Phobius"/>
    </source>
</evidence>
<feature type="domain" description="SCP" evidence="2">
    <location>
        <begin position="66"/>
        <end position="182"/>
    </location>
</feature>
<dbReference type="PANTHER" id="PTHR31157:SF1">
    <property type="entry name" value="SCP DOMAIN-CONTAINING PROTEIN"/>
    <property type="match status" value="1"/>
</dbReference>
<comment type="caution">
    <text evidence="3">The sequence shown here is derived from an EMBL/GenBank/DDBJ whole genome shotgun (WGS) entry which is preliminary data.</text>
</comment>
<feature type="transmembrane region" description="Helical" evidence="1">
    <location>
        <begin position="267"/>
        <end position="287"/>
    </location>
</feature>
<name>A0A0G0B7J5_9BACT</name>
<dbReference type="CDD" id="cd05379">
    <property type="entry name" value="CAP_bacterial"/>
    <property type="match status" value="1"/>
</dbReference>
<evidence type="ECO:0000313" key="3">
    <source>
        <dbReference type="EMBL" id="KKP59681.1"/>
    </source>
</evidence>
<dbReference type="InterPro" id="IPR014044">
    <property type="entry name" value="CAP_dom"/>
</dbReference>
<dbReference type="Pfam" id="PF00188">
    <property type="entry name" value="CAP"/>
    <property type="match status" value="1"/>
</dbReference>
<accession>A0A0G0B7J5</accession>